<feature type="transmembrane region" description="Helical" evidence="1">
    <location>
        <begin position="7"/>
        <end position="25"/>
    </location>
</feature>
<organism evidence="2 3">
    <name type="scientific">Malaciobacter mytili LMG 24559</name>
    <dbReference type="NCBI Taxonomy" id="1032238"/>
    <lineage>
        <taxon>Bacteria</taxon>
        <taxon>Pseudomonadati</taxon>
        <taxon>Campylobacterota</taxon>
        <taxon>Epsilonproteobacteria</taxon>
        <taxon>Campylobacterales</taxon>
        <taxon>Arcobacteraceae</taxon>
        <taxon>Malaciobacter</taxon>
    </lineage>
</organism>
<evidence type="ECO:0000313" key="2">
    <source>
        <dbReference type="EMBL" id="RXK15194.1"/>
    </source>
</evidence>
<evidence type="ECO:0008006" key="4">
    <source>
        <dbReference type="Google" id="ProtNLM"/>
    </source>
</evidence>
<keyword evidence="3" id="KW-1185">Reference proteome</keyword>
<dbReference type="KEGG" id="amyt:AMYT_1939"/>
<feature type="transmembrane region" description="Helical" evidence="1">
    <location>
        <begin position="144"/>
        <end position="165"/>
    </location>
</feature>
<gene>
    <name evidence="2" type="ORF">CP985_09885</name>
</gene>
<reference evidence="2 3" key="1">
    <citation type="submission" date="2017-09" db="EMBL/GenBank/DDBJ databases">
        <title>Genomics of the genus Arcobacter.</title>
        <authorList>
            <person name="Perez-Cataluna A."/>
            <person name="Figueras M.J."/>
            <person name="Salas-Masso N."/>
        </authorList>
    </citation>
    <scope>NUCLEOTIDE SEQUENCE [LARGE SCALE GENOMIC DNA]</scope>
    <source>
        <strain evidence="2 3">CECT 7386</strain>
    </source>
</reference>
<dbReference type="Pfam" id="PF19700">
    <property type="entry name" value="DUF6198"/>
    <property type="match status" value="1"/>
</dbReference>
<dbReference type="PROSITE" id="PS51257">
    <property type="entry name" value="PROKAR_LIPOPROTEIN"/>
    <property type="match status" value="1"/>
</dbReference>
<dbReference type="AlphaFoldDB" id="A0AAX2AER3"/>
<dbReference type="PANTHER" id="PTHR40078:SF1">
    <property type="entry name" value="INTEGRAL MEMBRANE PROTEIN"/>
    <property type="match status" value="1"/>
</dbReference>
<dbReference type="EMBL" id="NXID01000035">
    <property type="protein sequence ID" value="RXK15194.1"/>
    <property type="molecule type" value="Genomic_DNA"/>
</dbReference>
<dbReference type="PANTHER" id="PTHR40078">
    <property type="entry name" value="INTEGRAL MEMBRANE PROTEIN-RELATED"/>
    <property type="match status" value="1"/>
</dbReference>
<feature type="transmembrane region" description="Helical" evidence="1">
    <location>
        <begin position="74"/>
        <end position="98"/>
    </location>
</feature>
<keyword evidence="1" id="KW-1133">Transmembrane helix</keyword>
<accession>A0AAX2AER3</accession>
<proteinExistence type="predicted"/>
<evidence type="ECO:0000313" key="3">
    <source>
        <dbReference type="Proteomes" id="UP000290092"/>
    </source>
</evidence>
<dbReference type="RefSeq" id="WP_114842347.1">
    <property type="nucleotide sequence ID" value="NZ_CP031219.1"/>
</dbReference>
<protein>
    <recommendedName>
        <fullName evidence="4">YitT family protein</fullName>
    </recommendedName>
</protein>
<dbReference type="Proteomes" id="UP000290092">
    <property type="component" value="Unassembled WGS sequence"/>
</dbReference>
<keyword evidence="1" id="KW-0812">Transmembrane</keyword>
<evidence type="ECO:0000256" key="1">
    <source>
        <dbReference type="SAM" id="Phobius"/>
    </source>
</evidence>
<keyword evidence="1" id="KW-0472">Membrane</keyword>
<dbReference type="InterPro" id="IPR038750">
    <property type="entry name" value="YczE/YyaS-like"/>
</dbReference>
<name>A0AAX2AER3_9BACT</name>
<comment type="caution">
    <text evidence="2">The sequence shown here is derived from an EMBL/GenBank/DDBJ whole genome shotgun (WGS) entry which is preliminary data.</text>
</comment>
<feature type="transmembrane region" description="Helical" evidence="1">
    <location>
        <begin position="171"/>
        <end position="190"/>
    </location>
</feature>
<feature type="transmembrane region" description="Helical" evidence="1">
    <location>
        <begin position="104"/>
        <end position="123"/>
    </location>
</feature>
<sequence length="202" mass="22412">MKKYRKVFFYNIGIFILACGCMLTIKSNFGAGPFDALLVGLYKTFGLTIGSWEIVLGLILVLLNALGSKSRPEYFALVTSLITGVCIDFWIFTAGVFIEPQSLAFQTICFFIGLVLMCLGVALNIQADFAPNPMDRSMIVLSKLINCSFSISRAILSSIFVIFAFIFNGPILIGTLIVAIFAGIIIKFFIQYVHKFDLKYFS</sequence>
<feature type="transmembrane region" description="Helical" evidence="1">
    <location>
        <begin position="45"/>
        <end position="67"/>
    </location>
</feature>